<evidence type="ECO:0000256" key="4">
    <source>
        <dbReference type="ARBA" id="ARBA00023033"/>
    </source>
</evidence>
<dbReference type="GO" id="GO:0046306">
    <property type="term" value="P:alkanesulfonate catabolic process"/>
    <property type="evidence" value="ECO:0007669"/>
    <property type="project" value="TreeGrafter"/>
</dbReference>
<dbReference type="eggNOG" id="COG2141">
    <property type="taxonomic scope" value="Bacteria"/>
</dbReference>
<dbReference type="EMBL" id="QYCY01000004">
    <property type="protein sequence ID" value="RLV72938.1"/>
    <property type="molecule type" value="Genomic_DNA"/>
</dbReference>
<gene>
    <name evidence="6" type="ORF">D3C57_150465</name>
</gene>
<sequence length="306" mass="33798">MAGHRPFRFAAVVRQTDSAKAWAERARLLEDSGFSALLVPDHFIGPRFAPLPAMAAAAAATTTLRVGTLVLSNDYRHPVALAKEAATLDVLSDGRLDLGLGTGWLRQDYDRSGVAFDPPKVRFERFQEAVRILKGLWGEGPFSFRGQYYRIDELDQEPRPVRRPHPRLLFPGGGPRMLRFAAAEADSINFALQVKADGSGPDQRDGGLAAFLKKIDIVREAAGERFDRIELGTSVQQLGVGVKKEEWSYANTSQQSETPQVLVGGLDEIVEKLRYWRDEHGLSYFVLHNDKDLDAFIPVVAALAGT</sequence>
<feature type="domain" description="Luciferase-like" evidence="5">
    <location>
        <begin position="14"/>
        <end position="192"/>
    </location>
</feature>
<dbReference type="HOGENOM" id="CLU_027853_6_3_11"/>
<evidence type="ECO:0000259" key="5">
    <source>
        <dbReference type="Pfam" id="PF00296"/>
    </source>
</evidence>
<dbReference type="InterPro" id="IPR019923">
    <property type="entry name" value="Lucif-like_OxRdtase_MSMEG_2516"/>
</dbReference>
<dbReference type="InterPro" id="IPR036661">
    <property type="entry name" value="Luciferase-like_sf"/>
</dbReference>
<dbReference type="AlphaFoldDB" id="A0A0A0NWR3"/>
<dbReference type="SUPFAM" id="SSF51679">
    <property type="entry name" value="Bacterial luciferase-like"/>
    <property type="match status" value="1"/>
</dbReference>
<keyword evidence="3" id="KW-0560">Oxidoreductase</keyword>
<accession>A0A0A0NWR3</accession>
<dbReference type="Proteomes" id="UP000281594">
    <property type="component" value="Unassembled WGS sequence"/>
</dbReference>
<dbReference type="PANTHER" id="PTHR42847">
    <property type="entry name" value="ALKANESULFONATE MONOOXYGENASE"/>
    <property type="match status" value="1"/>
</dbReference>
<proteinExistence type="predicted"/>
<organism evidence="6 7">
    <name type="scientific">Streptomyces rapamycinicus (strain ATCC 29253 / DSM 41530 / NRRL 5491 / AYB-994)</name>
    <name type="common">Streptomyces hygroscopicus (strain ATCC 29253)</name>
    <dbReference type="NCBI Taxonomy" id="1343740"/>
    <lineage>
        <taxon>Bacteria</taxon>
        <taxon>Bacillati</taxon>
        <taxon>Actinomycetota</taxon>
        <taxon>Actinomycetes</taxon>
        <taxon>Kitasatosporales</taxon>
        <taxon>Streptomycetaceae</taxon>
        <taxon>Streptomyces</taxon>
        <taxon>Streptomyces violaceusniger group</taxon>
    </lineage>
</organism>
<dbReference type="NCBIfam" id="TIGR03621">
    <property type="entry name" value="F420_MSMEG_2516"/>
    <property type="match status" value="1"/>
</dbReference>
<reference evidence="6 7" key="1">
    <citation type="journal article" date="2018" name="J. Biol. Chem.">
        <title>Discovery of the actinoplanic acid pathway in Streptomyces rapamycinicus reveals a genetically conserved synergism with rapamycin.</title>
        <authorList>
            <person name="Mrak P."/>
            <person name="Krastel P."/>
            <person name="Pivk Lukancic P."/>
            <person name="Tao J."/>
            <person name="Pistorius D."/>
            <person name="Moore C.M."/>
        </authorList>
    </citation>
    <scope>NUCLEOTIDE SEQUENCE [LARGE SCALE GENOMIC DNA]</scope>
    <source>
        <strain evidence="6 7">NRRL 5491</strain>
    </source>
</reference>
<dbReference type="RefSeq" id="WP_020873711.1">
    <property type="nucleotide sequence ID" value="NC_022785.1"/>
</dbReference>
<dbReference type="STRING" id="1343740.M271_44310"/>
<dbReference type="InterPro" id="IPR011251">
    <property type="entry name" value="Luciferase-like_dom"/>
</dbReference>
<evidence type="ECO:0000256" key="2">
    <source>
        <dbReference type="ARBA" id="ARBA00022643"/>
    </source>
</evidence>
<keyword evidence="2" id="KW-0288">FMN</keyword>
<name>A0A0A0NWR3_STRRN</name>
<evidence type="ECO:0000256" key="1">
    <source>
        <dbReference type="ARBA" id="ARBA00022630"/>
    </source>
</evidence>
<evidence type="ECO:0000313" key="6">
    <source>
        <dbReference type="EMBL" id="RLV72938.1"/>
    </source>
</evidence>
<comment type="caution">
    <text evidence="6">The sequence shown here is derived from an EMBL/GenBank/DDBJ whole genome shotgun (WGS) entry which is preliminary data.</text>
</comment>
<protein>
    <recommendedName>
        <fullName evidence="5">Luciferase-like domain-containing protein</fullName>
    </recommendedName>
</protein>
<dbReference type="GO" id="GO:0008726">
    <property type="term" value="F:alkanesulfonate monooxygenase activity"/>
    <property type="evidence" value="ECO:0007669"/>
    <property type="project" value="TreeGrafter"/>
</dbReference>
<dbReference type="KEGG" id="src:M271_44310"/>
<dbReference type="PANTHER" id="PTHR42847:SF4">
    <property type="entry name" value="ALKANESULFONATE MONOOXYGENASE-RELATED"/>
    <property type="match status" value="1"/>
</dbReference>
<dbReference type="Pfam" id="PF00296">
    <property type="entry name" value="Bac_luciferase"/>
    <property type="match status" value="1"/>
</dbReference>
<keyword evidence="1" id="KW-0285">Flavoprotein</keyword>
<keyword evidence="4" id="KW-0503">Monooxygenase</keyword>
<dbReference type="Gene3D" id="3.20.20.30">
    <property type="entry name" value="Luciferase-like domain"/>
    <property type="match status" value="1"/>
</dbReference>
<evidence type="ECO:0000313" key="7">
    <source>
        <dbReference type="Proteomes" id="UP000281594"/>
    </source>
</evidence>
<evidence type="ECO:0000256" key="3">
    <source>
        <dbReference type="ARBA" id="ARBA00023002"/>
    </source>
</evidence>
<dbReference type="InterPro" id="IPR050172">
    <property type="entry name" value="SsuD_RutA_monooxygenase"/>
</dbReference>